<evidence type="ECO:0000313" key="2">
    <source>
        <dbReference type="EMBL" id="KAF2704455.1"/>
    </source>
</evidence>
<proteinExistence type="predicted"/>
<dbReference type="Proteomes" id="UP000799428">
    <property type="component" value="Unassembled WGS sequence"/>
</dbReference>
<accession>A0A6G1JW24</accession>
<sequence length="128" mass="14368">MGWLGSILNGKIAKQCLESRMRCLRRCALSTGKRKSTDEPTRNHPKSNPQTSPRHFLPPFLGGLSSMRRDNAITIIAWRARAMCIDCSVRGARNFIPGLIATTGIMWGLIIWGRSLSHFFPASCFHVR</sequence>
<reference evidence="2" key="1">
    <citation type="journal article" date="2020" name="Stud. Mycol.">
        <title>101 Dothideomycetes genomes: a test case for predicting lifestyles and emergence of pathogens.</title>
        <authorList>
            <person name="Haridas S."/>
            <person name="Albert R."/>
            <person name="Binder M."/>
            <person name="Bloem J."/>
            <person name="Labutti K."/>
            <person name="Salamov A."/>
            <person name="Andreopoulos B."/>
            <person name="Baker S."/>
            <person name="Barry K."/>
            <person name="Bills G."/>
            <person name="Bluhm B."/>
            <person name="Cannon C."/>
            <person name="Castanera R."/>
            <person name="Culley D."/>
            <person name="Daum C."/>
            <person name="Ezra D."/>
            <person name="Gonzalez J."/>
            <person name="Henrissat B."/>
            <person name="Kuo A."/>
            <person name="Liang C."/>
            <person name="Lipzen A."/>
            <person name="Lutzoni F."/>
            <person name="Magnuson J."/>
            <person name="Mondo S."/>
            <person name="Nolan M."/>
            <person name="Ohm R."/>
            <person name="Pangilinan J."/>
            <person name="Park H.-J."/>
            <person name="Ramirez L."/>
            <person name="Alfaro M."/>
            <person name="Sun H."/>
            <person name="Tritt A."/>
            <person name="Yoshinaga Y."/>
            <person name="Zwiers L.-H."/>
            <person name="Turgeon B."/>
            <person name="Goodwin S."/>
            <person name="Spatafora J."/>
            <person name="Crous P."/>
            <person name="Grigoriev I."/>
        </authorList>
    </citation>
    <scope>NUCLEOTIDE SEQUENCE</scope>
    <source>
        <strain evidence="2">CBS 279.74</strain>
    </source>
</reference>
<keyword evidence="3" id="KW-1185">Reference proteome</keyword>
<evidence type="ECO:0000256" key="1">
    <source>
        <dbReference type="SAM" id="MobiDB-lite"/>
    </source>
</evidence>
<gene>
    <name evidence="2" type="ORF">K504DRAFT_116409</name>
</gene>
<dbReference type="EMBL" id="MU005782">
    <property type="protein sequence ID" value="KAF2704455.1"/>
    <property type="molecule type" value="Genomic_DNA"/>
</dbReference>
<dbReference type="AlphaFoldDB" id="A0A6G1JW24"/>
<protein>
    <submittedName>
        <fullName evidence="2">Uncharacterized protein</fullName>
    </submittedName>
</protein>
<feature type="region of interest" description="Disordered" evidence="1">
    <location>
        <begin position="31"/>
        <end position="56"/>
    </location>
</feature>
<evidence type="ECO:0000313" key="3">
    <source>
        <dbReference type="Proteomes" id="UP000799428"/>
    </source>
</evidence>
<name>A0A6G1JW24_9PLEO</name>
<organism evidence="2 3">
    <name type="scientific">Pleomassaria siparia CBS 279.74</name>
    <dbReference type="NCBI Taxonomy" id="1314801"/>
    <lineage>
        <taxon>Eukaryota</taxon>
        <taxon>Fungi</taxon>
        <taxon>Dikarya</taxon>
        <taxon>Ascomycota</taxon>
        <taxon>Pezizomycotina</taxon>
        <taxon>Dothideomycetes</taxon>
        <taxon>Pleosporomycetidae</taxon>
        <taxon>Pleosporales</taxon>
        <taxon>Pleomassariaceae</taxon>
        <taxon>Pleomassaria</taxon>
    </lineage>
</organism>